<proteinExistence type="predicted"/>
<organism evidence="2 3">
    <name type="scientific">Methylocystis rosea</name>
    <dbReference type="NCBI Taxonomy" id="173366"/>
    <lineage>
        <taxon>Bacteria</taxon>
        <taxon>Pseudomonadati</taxon>
        <taxon>Pseudomonadota</taxon>
        <taxon>Alphaproteobacteria</taxon>
        <taxon>Hyphomicrobiales</taxon>
        <taxon>Methylocystaceae</taxon>
        <taxon>Methylocystis</taxon>
    </lineage>
</organism>
<gene>
    <name evidence="2" type="ORF">EHO51_05885</name>
</gene>
<keyword evidence="1" id="KW-0732">Signal</keyword>
<accession>A0A3G8M4Q3</accession>
<evidence type="ECO:0000313" key="2">
    <source>
        <dbReference type="EMBL" id="AZG76295.1"/>
    </source>
</evidence>
<feature type="chain" id="PRO_5018064552" evidence="1">
    <location>
        <begin position="22"/>
        <end position="365"/>
    </location>
</feature>
<evidence type="ECO:0000256" key="1">
    <source>
        <dbReference type="SAM" id="SignalP"/>
    </source>
</evidence>
<feature type="signal peptide" evidence="1">
    <location>
        <begin position="1"/>
        <end position="21"/>
    </location>
</feature>
<reference evidence="2 3" key="1">
    <citation type="submission" date="2018-11" db="EMBL/GenBank/DDBJ databases">
        <title>Genome squencing of methanotrophic bacteria isolated from alkaline groundwater in Korea.</title>
        <authorList>
            <person name="Nguyen L.N."/>
        </authorList>
    </citation>
    <scope>NUCLEOTIDE SEQUENCE [LARGE SCALE GENOMIC DNA]</scope>
    <source>
        <strain evidence="2 3">GW6</strain>
    </source>
</reference>
<dbReference type="Proteomes" id="UP000273982">
    <property type="component" value="Chromosome"/>
</dbReference>
<name>A0A3G8M4Q3_9HYPH</name>
<dbReference type="EMBL" id="CP034086">
    <property type="protein sequence ID" value="AZG76295.1"/>
    <property type="molecule type" value="Genomic_DNA"/>
</dbReference>
<evidence type="ECO:0000313" key="3">
    <source>
        <dbReference type="Proteomes" id="UP000273982"/>
    </source>
</evidence>
<protein>
    <submittedName>
        <fullName evidence="2">Alpha-amylase</fullName>
    </submittedName>
</protein>
<dbReference type="KEGG" id="mros:EHO51_05885"/>
<sequence>MCFPGKMLTVMGLLFSTTALAQEAGGSGGVPDVSPTPTKQKAPPAPLGVFGSDIAAVGKFSVGFSGVFTGLANSRIGTKIVSPEYIVSTTPWFFDPRKPVRLVPSSVFATIQSISFSYGVAENFGIVLAAGAVEKRVAALTYAAPSGTRFLGQSYATVAGVTDLEAAAVLRIYRDEVHRVLISLGLTFPTGSNESQFRLLLSDGAYGTVRAFYSMQPGTGTYDFLPGFTYGGVIGPYSWGIAYRGRWPLASNPEGYRYGDLHDLHGWIGYSWIPELTTTLRVTGTTRGPIRGFDPKIDGKSQSANPFFYGGQRVELYGGATIAGSLLGLDRATFAIEAGMPIYQNLNGPQLFRNWQAIVAVRISL</sequence>
<dbReference type="AlphaFoldDB" id="A0A3G8M4Q3"/>